<evidence type="ECO:0000313" key="2">
    <source>
        <dbReference type="Proteomes" id="UP000076761"/>
    </source>
</evidence>
<dbReference type="EMBL" id="KV425552">
    <property type="protein sequence ID" value="KZT30099.1"/>
    <property type="molecule type" value="Genomic_DNA"/>
</dbReference>
<accession>A0A165VS01</accession>
<sequence>MAQQHFKHFLVTCSGGVNENEFPASKNRSDTIDHQINLDIGQTSPSLCDGTPALAKVRAIKSDQLSGISQPQTLKLPFVTHYPYLHEIAIIIAISMKTQVRPTTFFWRTTQRCSITGSSRALNPGLIGDVVTDIPIMCCLFLSNPMEVPNNAVYSGINKDSASALVSLDKFGIESLEYCG</sequence>
<proteinExistence type="predicted"/>
<reference evidence="1 2" key="1">
    <citation type="journal article" date="2016" name="Mol. Biol. Evol.">
        <title>Comparative Genomics of Early-Diverging Mushroom-Forming Fungi Provides Insights into the Origins of Lignocellulose Decay Capabilities.</title>
        <authorList>
            <person name="Nagy L.G."/>
            <person name="Riley R."/>
            <person name="Tritt A."/>
            <person name="Adam C."/>
            <person name="Daum C."/>
            <person name="Floudas D."/>
            <person name="Sun H."/>
            <person name="Yadav J.S."/>
            <person name="Pangilinan J."/>
            <person name="Larsson K.H."/>
            <person name="Matsuura K."/>
            <person name="Barry K."/>
            <person name="Labutti K."/>
            <person name="Kuo R."/>
            <person name="Ohm R.A."/>
            <person name="Bhattacharya S.S."/>
            <person name="Shirouzu T."/>
            <person name="Yoshinaga Y."/>
            <person name="Martin F.M."/>
            <person name="Grigoriev I.V."/>
            <person name="Hibbett D.S."/>
        </authorList>
    </citation>
    <scope>NUCLEOTIDE SEQUENCE [LARGE SCALE GENOMIC DNA]</scope>
    <source>
        <strain evidence="1 2">HHB14362 ss-1</strain>
    </source>
</reference>
<gene>
    <name evidence="1" type="ORF">NEOLEDRAFT_308418</name>
</gene>
<keyword evidence="2" id="KW-1185">Reference proteome</keyword>
<organism evidence="1 2">
    <name type="scientific">Neolentinus lepideus HHB14362 ss-1</name>
    <dbReference type="NCBI Taxonomy" id="1314782"/>
    <lineage>
        <taxon>Eukaryota</taxon>
        <taxon>Fungi</taxon>
        <taxon>Dikarya</taxon>
        <taxon>Basidiomycota</taxon>
        <taxon>Agaricomycotina</taxon>
        <taxon>Agaricomycetes</taxon>
        <taxon>Gloeophyllales</taxon>
        <taxon>Gloeophyllaceae</taxon>
        <taxon>Neolentinus</taxon>
    </lineage>
</organism>
<evidence type="ECO:0000313" key="1">
    <source>
        <dbReference type="EMBL" id="KZT30099.1"/>
    </source>
</evidence>
<dbReference type="Proteomes" id="UP000076761">
    <property type="component" value="Unassembled WGS sequence"/>
</dbReference>
<name>A0A165VS01_9AGAM</name>
<dbReference type="InParanoid" id="A0A165VS01"/>
<dbReference type="AlphaFoldDB" id="A0A165VS01"/>
<protein>
    <submittedName>
        <fullName evidence="1">Uncharacterized protein</fullName>
    </submittedName>
</protein>